<dbReference type="Pfam" id="PF02371">
    <property type="entry name" value="Transposase_20"/>
    <property type="match status" value="1"/>
</dbReference>
<organism evidence="4">
    <name type="scientific">Salmonella enterica</name>
    <name type="common">Salmonella choleraesuis</name>
    <dbReference type="NCBI Taxonomy" id="28901"/>
    <lineage>
        <taxon>Bacteria</taxon>
        <taxon>Pseudomonadati</taxon>
        <taxon>Pseudomonadota</taxon>
        <taxon>Gammaproteobacteria</taxon>
        <taxon>Enterobacterales</taxon>
        <taxon>Enterobacteriaceae</taxon>
        <taxon>Salmonella</taxon>
    </lineage>
</organism>
<proteinExistence type="predicted"/>
<dbReference type="Proteomes" id="UP000885414">
    <property type="component" value="Unassembled WGS sequence"/>
</dbReference>
<dbReference type="AlphaFoldDB" id="A0A402XLJ3"/>
<dbReference type="InterPro" id="IPR047650">
    <property type="entry name" value="Transpos_IS110"/>
</dbReference>
<evidence type="ECO:0000256" key="1">
    <source>
        <dbReference type="SAM" id="Coils"/>
    </source>
</evidence>
<evidence type="ECO:0000259" key="3">
    <source>
        <dbReference type="Pfam" id="PF02371"/>
    </source>
</evidence>
<accession>A0A402XLJ3</accession>
<gene>
    <name evidence="4" type="ORF">BA086_25325</name>
</gene>
<name>A0A402XLJ3_SALER</name>
<reference evidence="4" key="1">
    <citation type="submission" date="2018-07" db="EMBL/GenBank/DDBJ databases">
        <authorList>
            <consortium name="GenomeTrakr network: Whole genome sequencing for foodborne pathogen traceback"/>
        </authorList>
    </citation>
    <scope>NUCLEOTIDE SEQUENCE [LARGE SCALE GENOMIC DNA]</scope>
    <source>
        <strain evidence="4">FDA00010322</strain>
    </source>
</reference>
<evidence type="ECO:0000313" key="4">
    <source>
        <dbReference type="EMBL" id="MIV66246.1"/>
    </source>
</evidence>
<keyword evidence="1" id="KW-0175">Coiled coil</keyword>
<dbReference type="Pfam" id="PF01548">
    <property type="entry name" value="DEDD_Tnp_IS110"/>
    <property type="match status" value="1"/>
</dbReference>
<dbReference type="InterPro" id="IPR003346">
    <property type="entry name" value="Transposase_20"/>
</dbReference>
<sequence length="270" mass="29850">MEATGIYHENLAYGLHEAGVSVCMANPCRVREFAHGMDILNKNDAVDAFVLACYGELKSPAVWVPPSPEVRKLRALLRQRDALREDVQRTVNRLEKANSTSTPQEVIRSLERMKSWLNEELARIEKLITDHTDNDPGLKADLDLLKSIKGVKDQVGREMLALLKDGTFKSASQVAAYLGLTPVEKTSGSSVRGRPHMSKTGPSGVRAKLYVAALTASRWNKQAKAIYERLVAKGKAKKAALGAVMRKLVHLCFGVLKTRLPWDENYVATA</sequence>
<dbReference type="PANTHER" id="PTHR33055">
    <property type="entry name" value="TRANSPOSASE FOR INSERTION SEQUENCE ELEMENT IS1111A"/>
    <property type="match status" value="1"/>
</dbReference>
<dbReference type="EMBL" id="RSUZ01000073">
    <property type="protein sequence ID" value="MIV66246.1"/>
    <property type="molecule type" value="Genomic_DNA"/>
</dbReference>
<dbReference type="NCBIfam" id="NF033542">
    <property type="entry name" value="transpos_IS110"/>
    <property type="match status" value="1"/>
</dbReference>
<feature type="coiled-coil region" evidence="1">
    <location>
        <begin position="73"/>
        <end position="127"/>
    </location>
</feature>
<dbReference type="GO" id="GO:0004803">
    <property type="term" value="F:transposase activity"/>
    <property type="evidence" value="ECO:0007669"/>
    <property type="project" value="InterPro"/>
</dbReference>
<dbReference type="InterPro" id="IPR002525">
    <property type="entry name" value="Transp_IS110-like_N"/>
</dbReference>
<protein>
    <submittedName>
        <fullName evidence="4">IS110 family transposase</fullName>
    </submittedName>
</protein>
<dbReference type="PANTHER" id="PTHR33055:SF3">
    <property type="entry name" value="PUTATIVE TRANSPOSASE FOR IS117-RELATED"/>
    <property type="match status" value="1"/>
</dbReference>
<evidence type="ECO:0000259" key="2">
    <source>
        <dbReference type="Pfam" id="PF01548"/>
    </source>
</evidence>
<feature type="domain" description="Transposase IS116/IS110/IS902 C-terminal" evidence="3">
    <location>
        <begin position="143"/>
        <end position="228"/>
    </location>
</feature>
<feature type="non-terminal residue" evidence="4">
    <location>
        <position position="270"/>
    </location>
</feature>
<dbReference type="GO" id="GO:0003677">
    <property type="term" value="F:DNA binding"/>
    <property type="evidence" value="ECO:0007669"/>
    <property type="project" value="InterPro"/>
</dbReference>
<comment type="caution">
    <text evidence="4">The sequence shown here is derived from an EMBL/GenBank/DDBJ whole genome shotgun (WGS) entry which is preliminary data.</text>
</comment>
<feature type="domain" description="Transposase IS110-like N-terminal" evidence="2">
    <location>
        <begin position="1"/>
        <end position="96"/>
    </location>
</feature>
<dbReference type="GO" id="GO:0006313">
    <property type="term" value="P:DNA transposition"/>
    <property type="evidence" value="ECO:0007669"/>
    <property type="project" value="InterPro"/>
</dbReference>